<dbReference type="AlphaFoldDB" id="A0A838BKM5"/>
<dbReference type="PANTHER" id="PTHR28047">
    <property type="entry name" value="PROTEIN DCG1"/>
    <property type="match status" value="1"/>
</dbReference>
<dbReference type="InterPro" id="IPR015942">
    <property type="entry name" value="Asp/Glu/hydantoin_racemase"/>
</dbReference>
<dbReference type="InterPro" id="IPR053714">
    <property type="entry name" value="Iso_Racemase_Enz_sf"/>
</dbReference>
<dbReference type="RefSeq" id="WP_181051590.1">
    <property type="nucleotide sequence ID" value="NZ_JACDXJ010000001.1"/>
</dbReference>
<dbReference type="Gene3D" id="3.40.50.12500">
    <property type="match status" value="1"/>
</dbReference>
<evidence type="ECO:0000313" key="2">
    <source>
        <dbReference type="EMBL" id="MBA1156000.1"/>
    </source>
</evidence>
<evidence type="ECO:0000313" key="3">
    <source>
        <dbReference type="Proteomes" id="UP000572984"/>
    </source>
</evidence>
<dbReference type="PANTHER" id="PTHR28047:SF5">
    <property type="entry name" value="PROTEIN DCG1"/>
    <property type="match status" value="1"/>
</dbReference>
<protein>
    <submittedName>
        <fullName evidence="2">Aspartate/glutamate racemase family protein</fullName>
    </submittedName>
</protein>
<dbReference type="Proteomes" id="UP000572984">
    <property type="component" value="Unassembled WGS sequence"/>
</dbReference>
<proteinExistence type="inferred from homology"/>
<sequence>MGSPVYVINPNSSQTVTAEIDKAVAPLRSADGPAIVCLSLTEGPSGIQSQRDVDGVVTPILRKAAELEADAGAFVIACFSDPGLHALREQSRRRVFGIAECGVLAALTLGQRFGVIAILPTSIPRHLRYFGAMGVMDRFAADLPIGLGVAELSDEDRTLTRMVEVGRRLKDVHGADVLVMGCAGMARYRAALEGAVGISVVEPTQAAVAMAVGHVRLSQAPTF</sequence>
<dbReference type="InterPro" id="IPR052186">
    <property type="entry name" value="Hydantoin_racemase-like"/>
</dbReference>
<keyword evidence="3" id="KW-1185">Reference proteome</keyword>
<dbReference type="Pfam" id="PF01177">
    <property type="entry name" value="Asp_Glu_race"/>
    <property type="match status" value="1"/>
</dbReference>
<accession>A0A838BKM5</accession>
<dbReference type="GO" id="GO:0047661">
    <property type="term" value="F:amino-acid racemase activity"/>
    <property type="evidence" value="ECO:0007669"/>
    <property type="project" value="InterPro"/>
</dbReference>
<reference evidence="2 3" key="1">
    <citation type="submission" date="2020-07" db="EMBL/GenBank/DDBJ databases">
        <title>Draft genome and description of Microvirga mediterraneensis Marseille-Q2068 sp. nov.</title>
        <authorList>
            <person name="Boxberger M."/>
        </authorList>
    </citation>
    <scope>NUCLEOTIDE SEQUENCE [LARGE SCALE GENOMIC DNA]</scope>
    <source>
        <strain evidence="2 3">Marseille-Q2068</strain>
    </source>
</reference>
<evidence type="ECO:0000256" key="1">
    <source>
        <dbReference type="ARBA" id="ARBA00038414"/>
    </source>
</evidence>
<name>A0A838BKM5_9HYPH</name>
<comment type="caution">
    <text evidence="2">The sequence shown here is derived from an EMBL/GenBank/DDBJ whole genome shotgun (WGS) entry which is preliminary data.</text>
</comment>
<gene>
    <name evidence="2" type="ORF">H0S73_07640</name>
</gene>
<dbReference type="EMBL" id="JACDXJ010000001">
    <property type="protein sequence ID" value="MBA1156000.1"/>
    <property type="molecule type" value="Genomic_DNA"/>
</dbReference>
<organism evidence="2 3">
    <name type="scientific">Microvirga mediterraneensis</name>
    <dbReference type="NCBI Taxonomy" id="2754695"/>
    <lineage>
        <taxon>Bacteria</taxon>
        <taxon>Pseudomonadati</taxon>
        <taxon>Pseudomonadota</taxon>
        <taxon>Alphaproteobacteria</taxon>
        <taxon>Hyphomicrobiales</taxon>
        <taxon>Methylobacteriaceae</taxon>
        <taxon>Microvirga</taxon>
    </lineage>
</organism>
<comment type="similarity">
    <text evidence="1">Belongs to the HyuE racemase family.</text>
</comment>